<keyword evidence="4" id="KW-1185">Reference proteome</keyword>
<feature type="domain" description="SHOCT" evidence="1">
    <location>
        <begin position="161"/>
        <end position="188"/>
    </location>
</feature>
<dbReference type="EMBL" id="QXIU01000225">
    <property type="protein sequence ID" value="RIE07626.1"/>
    <property type="molecule type" value="Genomic_DNA"/>
</dbReference>
<dbReference type="InterPro" id="IPR018649">
    <property type="entry name" value="SHOCT"/>
</dbReference>
<proteinExistence type="predicted"/>
<comment type="caution">
    <text evidence="2">The sequence shown here is derived from an EMBL/GenBank/DDBJ whole genome shotgun (WGS) entry which is preliminary data.</text>
</comment>
<dbReference type="EMBL" id="QXIT01000145">
    <property type="protein sequence ID" value="RIE06886.1"/>
    <property type="molecule type" value="Genomic_DNA"/>
</dbReference>
<protein>
    <submittedName>
        <fullName evidence="2">SHOCT domain-containing protein</fullName>
    </submittedName>
</protein>
<organism evidence="2 4">
    <name type="scientific">Candidatus Cryosericum odellii</name>
    <dbReference type="NCBI Taxonomy" id="2290917"/>
    <lineage>
        <taxon>Bacteria</taxon>
        <taxon>Pseudomonadati</taxon>
        <taxon>Caldisericota/Cryosericota group</taxon>
        <taxon>Candidatus Cryosericota</taxon>
        <taxon>Candidatus Cryosericia</taxon>
        <taxon>Candidatus Cryosericales</taxon>
        <taxon>Candidatus Cryosericaceae</taxon>
        <taxon>Candidatus Cryosericum</taxon>
    </lineage>
</organism>
<sequence length="190" mass="20866">MNMATDNVNVIEPLGNRGEALLKTNTVDGETILVKLKGSFGEAFVVTDRRIYILKYGFMAGRTFRGQCTAYRFNQITGLESRKTLVTGILEVLTATDRDTGSKTLWGVGKKSAVRADNTIAYSLMFQGASFQRGFSIARETIQEAVSANTVYAVGHESAADEIGKLALLRDKGTLTEEEFQAKKRQLLGR</sequence>
<accession>A0A398CW75</accession>
<evidence type="ECO:0000313" key="3">
    <source>
        <dbReference type="EMBL" id="RIE07626.1"/>
    </source>
</evidence>
<dbReference type="OrthoDB" id="1908357at2"/>
<evidence type="ECO:0000313" key="5">
    <source>
        <dbReference type="Proteomes" id="UP000266489"/>
    </source>
</evidence>
<reference evidence="4 5" key="1">
    <citation type="submission" date="2018-09" db="EMBL/GenBank/DDBJ databases">
        <title>Discovery and Ecogenomic Context for Candidatus Cryosericales, a Global Caldiserica Order Active in Thawing Permafrost.</title>
        <authorList>
            <person name="Martinez M.A."/>
            <person name="Woodcroft B.J."/>
            <person name="Ignacio Espinoza J.C."/>
            <person name="Zayed A."/>
            <person name="Singleton C.M."/>
            <person name="Boyd J."/>
            <person name="Li Y.-F."/>
            <person name="Purvine S."/>
            <person name="Maughan H."/>
            <person name="Hodgkins S.B."/>
            <person name="Anderson D."/>
            <person name="Sederholm M."/>
            <person name="Temperton B."/>
            <person name="Saleska S.R."/>
            <person name="Tyson G.W."/>
            <person name="Rich V.I."/>
        </authorList>
    </citation>
    <scope>NUCLEOTIDE SEQUENCE [LARGE SCALE GENOMIC DNA]</scope>
    <source>
        <strain evidence="3 5">SMC5</strain>
        <strain evidence="2 4">SMC6</strain>
    </source>
</reference>
<dbReference type="Proteomes" id="UP000266260">
    <property type="component" value="Unassembled WGS sequence"/>
</dbReference>
<dbReference type="Proteomes" id="UP000266489">
    <property type="component" value="Unassembled WGS sequence"/>
</dbReference>
<evidence type="ECO:0000259" key="1">
    <source>
        <dbReference type="Pfam" id="PF09851"/>
    </source>
</evidence>
<gene>
    <name evidence="3" type="ORF">SMC5_09305</name>
    <name evidence="2" type="ORF">SMC6_08200</name>
</gene>
<evidence type="ECO:0000313" key="4">
    <source>
        <dbReference type="Proteomes" id="UP000266260"/>
    </source>
</evidence>
<dbReference type="AlphaFoldDB" id="A0A398CU15"/>
<evidence type="ECO:0000313" key="2">
    <source>
        <dbReference type="EMBL" id="RIE06886.1"/>
    </source>
</evidence>
<dbReference type="Pfam" id="PF09851">
    <property type="entry name" value="SHOCT"/>
    <property type="match status" value="1"/>
</dbReference>
<name>A0A398CU15_9BACT</name>
<accession>A0A398CU15</accession>